<sequence>MLKTFLIIINLHIFACASQIVLVVAENIHSSKAKLQRYQDNQKVASPIDVNIGKNGLAHGLGISTFKTNVKEPDKKEGDKKAPIGVFKLSYLFGYEKKDDNYKMDYMQVDEKYTCIDDAQSKYYNSVLNFVDKDAKSFEYMKRDDDQYKLGIVVGHNDIKKPYAGSCIFMHVQKAQDASTAGCTSMSYKDLKELAIWLDSKKDPILIQVAKEHLNQVKKQYPNLNLEGFK</sequence>
<evidence type="ECO:0000313" key="2">
    <source>
        <dbReference type="EMBL" id="QFR48517.1"/>
    </source>
</evidence>
<evidence type="ECO:0000313" key="3">
    <source>
        <dbReference type="Proteomes" id="UP000326944"/>
    </source>
</evidence>
<dbReference type="AlphaFoldDB" id="A0A5P8NYN3"/>
<reference evidence="2 3" key="1">
    <citation type="submission" date="2019-09" db="EMBL/GenBank/DDBJ databases">
        <title>Sulfurimonas gotlandica sp. nov., a chemoautotrophic and psychrotolerant epsilonproteobacterium isolated from a pelagic redoxcline, and an emended description of the genus Sulfurimonas.</title>
        <authorList>
            <person name="Wang S."/>
            <person name="Jiang L."/>
            <person name="Shao S."/>
        </authorList>
    </citation>
    <scope>NUCLEOTIDE SEQUENCE [LARGE SCALE GENOMIC DNA]</scope>
    <source>
        <strain evidence="2 3">GYSZ_1</strain>
    </source>
</reference>
<dbReference type="EMBL" id="CP043617">
    <property type="protein sequence ID" value="QFR48517.1"/>
    <property type="molecule type" value="Genomic_DNA"/>
</dbReference>
<dbReference type="RefSeq" id="WP_152306460.1">
    <property type="nucleotide sequence ID" value="NZ_CP043617.1"/>
</dbReference>
<name>A0A5P8NYN3_9BACT</name>
<gene>
    <name evidence="2" type="ORF">FJR48_01750</name>
</gene>
<dbReference type="Pfam" id="PF03734">
    <property type="entry name" value="YkuD"/>
    <property type="match status" value="1"/>
</dbReference>
<feature type="domain" description="L,D-TPase catalytic" evidence="1">
    <location>
        <begin position="32"/>
        <end position="207"/>
    </location>
</feature>
<organism evidence="2 3">
    <name type="scientific">Sulfurimonas lithotrophica</name>
    <dbReference type="NCBI Taxonomy" id="2590022"/>
    <lineage>
        <taxon>Bacteria</taxon>
        <taxon>Pseudomonadati</taxon>
        <taxon>Campylobacterota</taxon>
        <taxon>Epsilonproteobacteria</taxon>
        <taxon>Campylobacterales</taxon>
        <taxon>Sulfurimonadaceae</taxon>
        <taxon>Sulfurimonas</taxon>
    </lineage>
</organism>
<proteinExistence type="predicted"/>
<accession>A0A5P8NYN3</accession>
<keyword evidence="3" id="KW-1185">Reference proteome</keyword>
<evidence type="ECO:0000259" key="1">
    <source>
        <dbReference type="Pfam" id="PF03734"/>
    </source>
</evidence>
<dbReference type="PANTHER" id="PTHR38589">
    <property type="entry name" value="BLR0621 PROTEIN"/>
    <property type="match status" value="1"/>
</dbReference>
<protein>
    <submittedName>
        <fullName evidence="2">L,D-transpeptidase family protein</fullName>
    </submittedName>
</protein>
<dbReference type="OrthoDB" id="9804204at2"/>
<dbReference type="Proteomes" id="UP000326944">
    <property type="component" value="Chromosome"/>
</dbReference>
<dbReference type="PANTHER" id="PTHR38589:SF1">
    <property type="entry name" value="BLR0621 PROTEIN"/>
    <property type="match status" value="1"/>
</dbReference>
<dbReference type="GO" id="GO:0016740">
    <property type="term" value="F:transferase activity"/>
    <property type="evidence" value="ECO:0007669"/>
    <property type="project" value="InterPro"/>
</dbReference>
<dbReference type="InterPro" id="IPR005490">
    <property type="entry name" value="LD_TPept_cat_dom"/>
</dbReference>
<dbReference type="KEGG" id="sulg:FJR48_01750"/>